<feature type="region of interest" description="Disordered" evidence="1">
    <location>
        <begin position="382"/>
        <end position="411"/>
    </location>
</feature>
<organism evidence="2 3">
    <name type="scientific">Alienimonas chondri</name>
    <dbReference type="NCBI Taxonomy" id="2681879"/>
    <lineage>
        <taxon>Bacteria</taxon>
        <taxon>Pseudomonadati</taxon>
        <taxon>Planctomycetota</taxon>
        <taxon>Planctomycetia</taxon>
        <taxon>Planctomycetales</taxon>
        <taxon>Planctomycetaceae</taxon>
        <taxon>Alienimonas</taxon>
    </lineage>
</organism>
<reference evidence="2 3" key="1">
    <citation type="journal article" date="2020" name="Syst. Appl. Microbiol.">
        <title>Alienimonas chondri sp. nov., a novel planctomycete isolated from the biofilm of the red alga Chondrus crispus.</title>
        <authorList>
            <person name="Vitorino I."/>
            <person name="Albuquerque L."/>
            <person name="Wiegand S."/>
            <person name="Kallscheuer N."/>
            <person name="da Costa M.S."/>
            <person name="Lobo-da-Cunha A."/>
            <person name="Jogler C."/>
            <person name="Lage O.M."/>
        </authorList>
    </citation>
    <scope>NUCLEOTIDE SEQUENCE [LARGE SCALE GENOMIC DNA]</scope>
    <source>
        <strain evidence="2 3">LzC2</strain>
    </source>
</reference>
<proteinExistence type="predicted"/>
<feature type="compositionally biased region" description="Low complexity" evidence="1">
    <location>
        <begin position="1"/>
        <end position="14"/>
    </location>
</feature>
<feature type="region of interest" description="Disordered" evidence="1">
    <location>
        <begin position="1"/>
        <end position="27"/>
    </location>
</feature>
<dbReference type="EMBL" id="WTPX01000084">
    <property type="protein sequence ID" value="NNJ26568.1"/>
    <property type="molecule type" value="Genomic_DNA"/>
</dbReference>
<sequence length="411" mass="43319">MTFRSSARSSCSPAASPPKATPSRTGKCCRSARIRLCSRSSARPTAETGGPPSPCRISAAASRSGPGRARGCRPTSSGRKSGKNLSPSPPTTCRLTLTACPTAATPKRPAAAKPGRTSSPRWRSTTSCGPAAISRTSARSACSPAPSPPRAGLWPTDSCWRSPSTPLCSRSSARPTAGTAEPTSPCRISGDAWRSARATGRPPSRLRWGRRSGPKASSSRSARCLATPTACRPATRPDRPAAASRTRTASPRWGSTTRLTPWDSIPRWAAPPAWRTRTSSARSNCSPPTVLSWAPPARTTFRPTANCWRSVGTRPCSRSSARLTAETAEPPSACRISAVGPRSTRDPGRGCRPWTWASSSAAICSATRSTSCPPTRIWRRCSRRPAHTSPRSPAATSSSTRRSSGWTTSSA</sequence>
<gene>
    <name evidence="2" type="ORF">LzC2_26570</name>
</gene>
<feature type="region of interest" description="Disordered" evidence="1">
    <location>
        <begin position="40"/>
        <end position="264"/>
    </location>
</feature>
<evidence type="ECO:0000256" key="1">
    <source>
        <dbReference type="SAM" id="MobiDB-lite"/>
    </source>
</evidence>
<feature type="compositionally biased region" description="Polar residues" evidence="1">
    <location>
        <begin position="74"/>
        <end position="86"/>
    </location>
</feature>
<feature type="compositionally biased region" description="Low complexity" evidence="1">
    <location>
        <begin position="387"/>
        <end position="411"/>
    </location>
</feature>
<comment type="caution">
    <text evidence="2">The sequence shown here is derived from an EMBL/GenBank/DDBJ whole genome shotgun (WGS) entry which is preliminary data.</text>
</comment>
<feature type="compositionally biased region" description="Low complexity" evidence="1">
    <location>
        <begin position="134"/>
        <end position="144"/>
    </location>
</feature>
<protein>
    <submittedName>
        <fullName evidence="2">Uncharacterized protein</fullName>
    </submittedName>
</protein>
<dbReference type="Proteomes" id="UP000609651">
    <property type="component" value="Unassembled WGS sequence"/>
</dbReference>
<feature type="compositionally biased region" description="Low complexity" evidence="1">
    <location>
        <begin position="226"/>
        <end position="252"/>
    </location>
</feature>
<evidence type="ECO:0000313" key="2">
    <source>
        <dbReference type="EMBL" id="NNJ26568.1"/>
    </source>
</evidence>
<keyword evidence="3" id="KW-1185">Reference proteome</keyword>
<feature type="region of interest" description="Disordered" evidence="1">
    <location>
        <begin position="322"/>
        <end position="350"/>
    </location>
</feature>
<feature type="compositionally biased region" description="Low complexity" evidence="1">
    <location>
        <begin position="91"/>
        <end position="127"/>
    </location>
</feature>
<evidence type="ECO:0000313" key="3">
    <source>
        <dbReference type="Proteomes" id="UP000609651"/>
    </source>
</evidence>
<accession>A0ABX1VFH7</accession>
<name>A0ABX1VFH7_9PLAN</name>
<feature type="compositionally biased region" description="Polar residues" evidence="1">
    <location>
        <begin position="159"/>
        <end position="174"/>
    </location>
</feature>
<feature type="compositionally biased region" description="Low complexity" evidence="1">
    <location>
        <begin position="58"/>
        <end position="69"/>
    </location>
</feature>